<evidence type="ECO:0000256" key="5">
    <source>
        <dbReference type="ARBA" id="ARBA00022723"/>
    </source>
</evidence>
<dbReference type="PANTHER" id="PTHR23114:SF17">
    <property type="entry name" value="M7GPPPN-MRNA HYDROLASE"/>
    <property type="match status" value="1"/>
</dbReference>
<dbReference type="InterPro" id="IPR000086">
    <property type="entry name" value="NUDIX_hydrolase_dom"/>
</dbReference>
<dbReference type="GeneID" id="28736664"/>
<feature type="compositionally biased region" description="Basic and acidic residues" evidence="9">
    <location>
        <begin position="769"/>
        <end position="778"/>
    </location>
</feature>
<feature type="region of interest" description="Disordered" evidence="9">
    <location>
        <begin position="270"/>
        <end position="291"/>
    </location>
</feature>
<keyword evidence="6" id="KW-0378">Hydrolase</keyword>
<feature type="compositionally biased region" description="Polar residues" evidence="9">
    <location>
        <begin position="351"/>
        <end position="379"/>
    </location>
</feature>
<feature type="region of interest" description="Disordered" evidence="9">
    <location>
        <begin position="538"/>
        <end position="608"/>
    </location>
</feature>
<dbReference type="Proteomes" id="UP000038010">
    <property type="component" value="Unassembled WGS sequence"/>
</dbReference>
<feature type="domain" description="Nudix hydrolase" evidence="10">
    <location>
        <begin position="93"/>
        <end position="235"/>
    </location>
</feature>
<dbReference type="PROSITE" id="PS51462">
    <property type="entry name" value="NUDIX"/>
    <property type="match status" value="1"/>
</dbReference>
<evidence type="ECO:0000256" key="7">
    <source>
        <dbReference type="ARBA" id="ARBA00022884"/>
    </source>
</evidence>
<accession>A0A0N1NZV6</accession>
<feature type="region of interest" description="Disordered" evidence="9">
    <location>
        <begin position="848"/>
        <end position="882"/>
    </location>
</feature>
<evidence type="ECO:0000256" key="2">
    <source>
        <dbReference type="ARBA" id="ARBA00004496"/>
    </source>
</evidence>
<comment type="subcellular location">
    <subcellularLocation>
        <location evidence="2">Cytoplasm</location>
    </subcellularLocation>
</comment>
<evidence type="ECO:0000259" key="10">
    <source>
        <dbReference type="PROSITE" id="PS51462"/>
    </source>
</evidence>
<dbReference type="SMART" id="SM01125">
    <property type="entry name" value="DCP2"/>
    <property type="match status" value="1"/>
</dbReference>
<dbReference type="GO" id="GO:0003723">
    <property type="term" value="F:RNA binding"/>
    <property type="evidence" value="ECO:0007669"/>
    <property type="project" value="UniProtKB-KW"/>
</dbReference>
<feature type="compositionally biased region" description="Polar residues" evidence="9">
    <location>
        <begin position="574"/>
        <end position="584"/>
    </location>
</feature>
<gene>
    <name evidence="11" type="ORF">AB675_4630</name>
</gene>
<dbReference type="RefSeq" id="XP_017998930.1">
    <property type="nucleotide sequence ID" value="XM_018144784.1"/>
</dbReference>
<dbReference type="PANTHER" id="PTHR23114">
    <property type="entry name" value="M7GPPPN-MRNA HYDROLASE"/>
    <property type="match status" value="1"/>
</dbReference>
<dbReference type="GO" id="GO:0030145">
    <property type="term" value="F:manganese ion binding"/>
    <property type="evidence" value="ECO:0007669"/>
    <property type="project" value="InterPro"/>
</dbReference>
<dbReference type="InterPro" id="IPR044099">
    <property type="entry name" value="Dcp2_NUDIX"/>
</dbReference>
<dbReference type="GO" id="GO:0140933">
    <property type="term" value="F:5'-(N(7)-methylguanosine 5'-triphospho)-[mRNA] hydrolase activity"/>
    <property type="evidence" value="ECO:0007669"/>
    <property type="project" value="InterPro"/>
</dbReference>
<dbReference type="SUPFAM" id="SSF140586">
    <property type="entry name" value="Dcp2 domain-like"/>
    <property type="match status" value="1"/>
</dbReference>
<dbReference type="Pfam" id="PF00293">
    <property type="entry name" value="NUDIX"/>
    <property type="match status" value="1"/>
</dbReference>
<dbReference type="OrthoDB" id="18996at2759"/>
<evidence type="ECO:0000313" key="11">
    <source>
        <dbReference type="EMBL" id="KPI38967.1"/>
    </source>
</evidence>
<dbReference type="VEuPathDB" id="FungiDB:AB675_4630"/>
<dbReference type="InterPro" id="IPR020084">
    <property type="entry name" value="NUDIX_hydrolase_CS"/>
</dbReference>
<dbReference type="InterPro" id="IPR007722">
    <property type="entry name" value="DCP2_BoxA"/>
</dbReference>
<evidence type="ECO:0000256" key="1">
    <source>
        <dbReference type="ARBA" id="ARBA00001936"/>
    </source>
</evidence>
<keyword evidence="12" id="KW-1185">Reference proteome</keyword>
<reference evidence="11 12" key="1">
    <citation type="submission" date="2015-06" db="EMBL/GenBank/DDBJ databases">
        <title>Draft genome of the ant-associated black yeast Phialophora attae CBS 131958.</title>
        <authorList>
            <person name="Moreno L.F."/>
            <person name="Stielow B.J."/>
            <person name="de Hoog S."/>
            <person name="Vicente V.A."/>
            <person name="Weiss V.A."/>
            <person name="de Vries M."/>
            <person name="Cruz L.M."/>
            <person name="Souza E.M."/>
        </authorList>
    </citation>
    <scope>NUCLEOTIDE SEQUENCE [LARGE SCALE GENOMIC DNA]</scope>
    <source>
        <strain evidence="11 12">CBS 131958</strain>
    </source>
</reference>
<organism evidence="11 12">
    <name type="scientific">Cyphellophora attinorum</name>
    <dbReference type="NCBI Taxonomy" id="1664694"/>
    <lineage>
        <taxon>Eukaryota</taxon>
        <taxon>Fungi</taxon>
        <taxon>Dikarya</taxon>
        <taxon>Ascomycota</taxon>
        <taxon>Pezizomycotina</taxon>
        <taxon>Eurotiomycetes</taxon>
        <taxon>Chaetothyriomycetidae</taxon>
        <taxon>Chaetothyriales</taxon>
        <taxon>Cyphellophoraceae</taxon>
        <taxon>Cyphellophora</taxon>
    </lineage>
</organism>
<comment type="cofactor">
    <cofactor evidence="1">
        <name>Mn(2+)</name>
        <dbReference type="ChEBI" id="CHEBI:29035"/>
    </cofactor>
</comment>
<keyword evidence="5" id="KW-0479">Metal-binding</keyword>
<dbReference type="InterPro" id="IPR036189">
    <property type="entry name" value="DCP2_BoxA_sf"/>
</dbReference>
<comment type="similarity">
    <text evidence="3">Belongs to the Nudix hydrolase family. DCP2 subfamily.</text>
</comment>
<dbReference type="CDD" id="cd03672">
    <property type="entry name" value="NUDIX_Dcp2p_Nudt20"/>
    <property type="match status" value="1"/>
</dbReference>
<protein>
    <submittedName>
        <fullName evidence="11">mRNA decapping complex subunit 2</fullName>
    </submittedName>
</protein>
<feature type="compositionally biased region" description="Basic and acidic residues" evidence="9">
    <location>
        <begin position="804"/>
        <end position="816"/>
    </location>
</feature>
<evidence type="ECO:0000256" key="9">
    <source>
        <dbReference type="SAM" id="MobiDB-lite"/>
    </source>
</evidence>
<feature type="compositionally biased region" description="Polar residues" evidence="9">
    <location>
        <begin position="862"/>
        <end position="878"/>
    </location>
</feature>
<dbReference type="GO" id="GO:0000290">
    <property type="term" value="P:deadenylation-dependent decapping of nuclear-transcribed mRNA"/>
    <property type="evidence" value="ECO:0007669"/>
    <property type="project" value="InterPro"/>
</dbReference>
<evidence type="ECO:0000256" key="8">
    <source>
        <dbReference type="ARBA" id="ARBA00023211"/>
    </source>
</evidence>
<dbReference type="EMBL" id="LFJN01000016">
    <property type="protein sequence ID" value="KPI38967.1"/>
    <property type="molecule type" value="Genomic_DNA"/>
</dbReference>
<evidence type="ECO:0000256" key="6">
    <source>
        <dbReference type="ARBA" id="ARBA00022801"/>
    </source>
</evidence>
<dbReference type="GO" id="GO:0000184">
    <property type="term" value="P:nuclear-transcribed mRNA catabolic process, nonsense-mediated decay"/>
    <property type="evidence" value="ECO:0007669"/>
    <property type="project" value="InterPro"/>
</dbReference>
<dbReference type="AlphaFoldDB" id="A0A0N1NZV6"/>
<evidence type="ECO:0000256" key="4">
    <source>
        <dbReference type="ARBA" id="ARBA00022490"/>
    </source>
</evidence>
<feature type="compositionally biased region" description="Polar residues" evidence="9">
    <location>
        <begin position="744"/>
        <end position="755"/>
    </location>
</feature>
<dbReference type="PROSITE" id="PS00893">
    <property type="entry name" value="NUDIX_BOX"/>
    <property type="match status" value="1"/>
</dbReference>
<dbReference type="FunFam" id="3.90.79.10:FF:000003">
    <property type="entry name" value="M7GpppN-mRNA hydrolase isoform 2"/>
    <property type="match status" value="1"/>
</dbReference>
<evidence type="ECO:0000313" key="12">
    <source>
        <dbReference type="Proteomes" id="UP000038010"/>
    </source>
</evidence>
<dbReference type="InterPro" id="IPR015797">
    <property type="entry name" value="NUDIX_hydrolase-like_dom_sf"/>
</dbReference>
<dbReference type="Gene3D" id="3.90.79.10">
    <property type="entry name" value="Nucleoside Triphosphate Pyrophosphohydrolase"/>
    <property type="match status" value="1"/>
</dbReference>
<keyword evidence="7" id="KW-0694">RNA-binding</keyword>
<proteinExistence type="inferred from homology"/>
<dbReference type="SUPFAM" id="SSF55811">
    <property type="entry name" value="Nudix"/>
    <property type="match status" value="1"/>
</dbReference>
<name>A0A0N1NZV6_9EURO</name>
<feature type="region of interest" description="Disordered" evidence="9">
    <location>
        <begin position="343"/>
        <end position="449"/>
    </location>
</feature>
<comment type="caution">
    <text evidence="11">The sequence shown here is derived from an EMBL/GenBank/DDBJ whole genome shotgun (WGS) entry which is preliminary data.</text>
</comment>
<feature type="compositionally biased region" description="Basic and acidic residues" evidence="9">
    <location>
        <begin position="697"/>
        <end position="707"/>
    </location>
</feature>
<keyword evidence="8" id="KW-0464">Manganese</keyword>
<sequence>MLPVTLEDWLDDLCVRFILNVPIEELSTVERICFLIEEAHWFYEDFARPRNSSLPSFSDRSFSLLLFEHCPLFAQWNRKHYEDAFVEWMTYKQRIPVRGVIMLNDRMDEIVLVKGYKKGASWSFPRGKINLQESDLDCAIREAWEETGFDLNEAGLVPEDRNVHSVSQTMKGQHLMFFVFRGVSKDTVFVPQTRKEISRVEWFKLEDLPTYGKKGKGRADEAANGEHDAQQTAIRYYMVAPFLGPLKKWISQQKKMKNRHSSNLAVAPMVASESELEASPGRPQSQRPLTGTDLAEVDSGLQQPGSSTAFGGSYIDQSEPVAAHMPQVDVGKSNALLSLLRNGPPAEMRASPQTPLERQAFPASSATQIPRGGQQNTGLPMSPPPHLQMQPQVSFGAPPDSSDAQTAFRKPDPFSNPSFSAISRQPAPRPQTAFPNQGHAHPQSSALPRADFAPSREASLLTDSKPLLDNHRQSLLGAFRSPSLSTPIISPPLPTMPGSSSHQQALLNAFKSPIGAASPPLPTMPGSNPQQQSLLNAFRSPNFDAPPQQVVTGPDAKPDTHRDSLLAAFRRPSMSPSAAAQTARSPPKPASTDLLSQLLPGSKTVDPSLPTKAAPMTYAQMAAPNGINGHQPKAAVPIQRKIDQPVELSTGPVEHKPFVSPGQRVREPATKTSIPTLKEGETSAIVGGPLDQPDFDAVSRNKQREVGSNELGRSPLTSHRKLFDPKEQAQQPVKILARPKTPKGSKTQTQSQQGANVRMASPRRTPKTSKKEKEKEPVKAPFQPTILRRPKEDENVTPVPVEKALFDTPRKDLAVEEEKETAMSVPSLPPQPVETEQHKKALLQLFGGGSASSSILPPRGPSAQSSRVVSPLSTSQVLSPKEDVPISAVDPISTRSRMSSMISVEGAASGSGIAMAASGQQGYQQQQKRTTAPENKSFLLNYLGRMASGSGP</sequence>
<evidence type="ECO:0000256" key="3">
    <source>
        <dbReference type="ARBA" id="ARBA00005279"/>
    </source>
</evidence>
<dbReference type="Gene3D" id="1.10.10.1050">
    <property type="entry name" value="Dcp2, box A domain"/>
    <property type="match status" value="1"/>
</dbReference>
<dbReference type="GO" id="GO:0000932">
    <property type="term" value="C:P-body"/>
    <property type="evidence" value="ECO:0007669"/>
    <property type="project" value="TreeGrafter"/>
</dbReference>
<keyword evidence="4" id="KW-0963">Cytoplasm</keyword>
<dbReference type="Pfam" id="PF05026">
    <property type="entry name" value="DCP2"/>
    <property type="match status" value="1"/>
</dbReference>
<feature type="region of interest" description="Disordered" evidence="9">
    <location>
        <begin position="650"/>
        <end position="836"/>
    </location>
</feature>
<dbReference type="STRING" id="1664694.A0A0N1NZV6"/>